<comment type="caution">
    <text evidence="7">The sequence shown here is derived from an EMBL/GenBank/DDBJ whole genome shotgun (WGS) entry which is preliminary data.</text>
</comment>
<keyword evidence="2 4" id="KW-0694">RNA-binding</keyword>
<evidence type="ECO:0000259" key="6">
    <source>
        <dbReference type="PROSITE" id="PS50102"/>
    </source>
</evidence>
<dbReference type="PANTHER" id="PTHR48025:SF1">
    <property type="entry name" value="RRM DOMAIN-CONTAINING PROTEIN"/>
    <property type="match status" value="1"/>
</dbReference>
<evidence type="ECO:0000256" key="5">
    <source>
        <dbReference type="SAM" id="MobiDB-lite"/>
    </source>
</evidence>
<dbReference type="EMBL" id="BQKY01000013">
    <property type="protein sequence ID" value="GJN93153.1"/>
    <property type="molecule type" value="Genomic_DNA"/>
</dbReference>
<sequence>MASTSEQKSDRRLYVGNLASSVDEYALMQVCAKLGKIAKLDYLFHKTGPQKGKPRGYAFVEYATAEEASRAKTALHDKLFRGRKLVVSFASEQQEAVPLGGKKLRGPISNDANKPTAISLLKGGGVNKAPTNRKIAALEAKLAAMRQSKESGSSNPASRSGTPTSAGEGGAEGSGSGSRGVGATANIDHAKAGLPARPYFESNQPPREM</sequence>
<keyword evidence="8" id="KW-1185">Reference proteome</keyword>
<dbReference type="SMART" id="SM00360">
    <property type="entry name" value="RRM"/>
    <property type="match status" value="1"/>
</dbReference>
<feature type="compositionally biased region" description="Polar residues" evidence="5">
    <location>
        <begin position="150"/>
        <end position="159"/>
    </location>
</feature>
<feature type="domain" description="RRM" evidence="6">
    <location>
        <begin position="11"/>
        <end position="92"/>
    </location>
</feature>
<dbReference type="AlphaFoldDB" id="A0AAV5GSE7"/>
<dbReference type="InterPro" id="IPR050502">
    <property type="entry name" value="Euk_RNA-bind_prot"/>
</dbReference>
<evidence type="ECO:0000256" key="1">
    <source>
        <dbReference type="ARBA" id="ARBA00021141"/>
    </source>
</evidence>
<dbReference type="InterPro" id="IPR012677">
    <property type="entry name" value="Nucleotide-bd_a/b_plait_sf"/>
</dbReference>
<dbReference type="SUPFAM" id="SSF54928">
    <property type="entry name" value="RNA-binding domain, RBD"/>
    <property type="match status" value="1"/>
</dbReference>
<feature type="compositionally biased region" description="Gly residues" evidence="5">
    <location>
        <begin position="167"/>
        <end position="180"/>
    </location>
</feature>
<evidence type="ECO:0000256" key="3">
    <source>
        <dbReference type="ARBA" id="ARBA00030780"/>
    </source>
</evidence>
<dbReference type="InterPro" id="IPR035979">
    <property type="entry name" value="RBD_domain_sf"/>
</dbReference>
<feature type="region of interest" description="Disordered" evidence="5">
    <location>
        <begin position="146"/>
        <end position="209"/>
    </location>
</feature>
<dbReference type="Proteomes" id="UP001342314">
    <property type="component" value="Unassembled WGS sequence"/>
</dbReference>
<evidence type="ECO:0000313" key="8">
    <source>
        <dbReference type="Proteomes" id="UP001342314"/>
    </source>
</evidence>
<organism evidence="7 8">
    <name type="scientific">Rhodotorula paludigena</name>
    <dbReference type="NCBI Taxonomy" id="86838"/>
    <lineage>
        <taxon>Eukaryota</taxon>
        <taxon>Fungi</taxon>
        <taxon>Dikarya</taxon>
        <taxon>Basidiomycota</taxon>
        <taxon>Pucciniomycotina</taxon>
        <taxon>Microbotryomycetes</taxon>
        <taxon>Sporidiobolales</taxon>
        <taxon>Sporidiobolaceae</taxon>
        <taxon>Rhodotorula</taxon>
    </lineage>
</organism>
<dbReference type="Pfam" id="PF00076">
    <property type="entry name" value="RRM_1"/>
    <property type="match status" value="1"/>
</dbReference>
<dbReference type="PROSITE" id="PS50102">
    <property type="entry name" value="RRM"/>
    <property type="match status" value="1"/>
</dbReference>
<protein>
    <recommendedName>
        <fullName evidence="1">Probable RNA-binding protein 18</fullName>
    </recommendedName>
    <alternativeName>
        <fullName evidence="3">RNA-binding motif protein 18</fullName>
    </alternativeName>
</protein>
<evidence type="ECO:0000256" key="2">
    <source>
        <dbReference type="ARBA" id="ARBA00022884"/>
    </source>
</evidence>
<dbReference type="CDD" id="cd12355">
    <property type="entry name" value="RRM_RBM18"/>
    <property type="match status" value="1"/>
</dbReference>
<dbReference type="InterPro" id="IPR039157">
    <property type="entry name" value="RBM18_RRM"/>
</dbReference>
<gene>
    <name evidence="7" type="ORF">Rhopal_006200-T1</name>
</gene>
<proteinExistence type="predicted"/>
<dbReference type="InterPro" id="IPR000504">
    <property type="entry name" value="RRM_dom"/>
</dbReference>
<name>A0AAV5GSE7_9BASI</name>
<dbReference type="GO" id="GO:0003729">
    <property type="term" value="F:mRNA binding"/>
    <property type="evidence" value="ECO:0007669"/>
    <property type="project" value="TreeGrafter"/>
</dbReference>
<accession>A0AAV5GSE7</accession>
<dbReference type="Gene3D" id="3.30.70.330">
    <property type="match status" value="1"/>
</dbReference>
<reference evidence="7 8" key="1">
    <citation type="submission" date="2021-12" db="EMBL/GenBank/DDBJ databases">
        <title>High titer production of polyol ester of fatty acids by Rhodotorula paludigena BS15 towards product separation-free biomass refinery.</title>
        <authorList>
            <person name="Mano J."/>
            <person name="Ono H."/>
            <person name="Tanaka T."/>
            <person name="Naito K."/>
            <person name="Sushida H."/>
            <person name="Ike M."/>
            <person name="Tokuyasu K."/>
            <person name="Kitaoka M."/>
        </authorList>
    </citation>
    <scope>NUCLEOTIDE SEQUENCE [LARGE SCALE GENOMIC DNA]</scope>
    <source>
        <strain evidence="7 8">BS15</strain>
    </source>
</reference>
<evidence type="ECO:0000256" key="4">
    <source>
        <dbReference type="PROSITE-ProRule" id="PRU00176"/>
    </source>
</evidence>
<evidence type="ECO:0000313" key="7">
    <source>
        <dbReference type="EMBL" id="GJN93153.1"/>
    </source>
</evidence>
<dbReference type="PANTHER" id="PTHR48025">
    <property type="entry name" value="OS02G0815200 PROTEIN"/>
    <property type="match status" value="1"/>
</dbReference>